<feature type="active site" description="Charge relay system" evidence="6 7">
    <location>
        <position position="459"/>
    </location>
</feature>
<feature type="active site" description="Charge relay system" evidence="6 7">
    <location>
        <position position="50"/>
    </location>
</feature>
<dbReference type="Proteomes" id="UP001187471">
    <property type="component" value="Unassembled WGS sequence"/>
</dbReference>
<dbReference type="PRINTS" id="PR00723">
    <property type="entry name" value="SUBTILISIN"/>
</dbReference>
<evidence type="ECO:0000313" key="11">
    <source>
        <dbReference type="Proteomes" id="UP001187471"/>
    </source>
</evidence>
<dbReference type="InterPro" id="IPR022398">
    <property type="entry name" value="Peptidase_S8_His-AS"/>
</dbReference>
<evidence type="ECO:0000259" key="8">
    <source>
        <dbReference type="Pfam" id="PF00082"/>
    </source>
</evidence>
<dbReference type="InterPro" id="IPR034197">
    <property type="entry name" value="Peptidases_S8_3"/>
</dbReference>
<protein>
    <recommendedName>
        <fullName evidence="12">Subtilisin-like protease</fullName>
    </recommendedName>
</protein>
<dbReference type="InterPro" id="IPR045051">
    <property type="entry name" value="SBT"/>
</dbReference>
<dbReference type="FunFam" id="3.40.50.200:FF:000006">
    <property type="entry name" value="Subtilisin-like protease SBT1.5"/>
    <property type="match status" value="1"/>
</dbReference>
<feature type="domain" description="Subtilisin-like protease fibronectin type-III" evidence="9">
    <location>
        <begin position="574"/>
        <end position="669"/>
    </location>
</feature>
<dbReference type="Gene3D" id="2.60.40.2310">
    <property type="match status" value="1"/>
</dbReference>
<feature type="non-terminal residue" evidence="10">
    <location>
        <position position="1"/>
    </location>
</feature>
<dbReference type="Gene3D" id="3.50.30.30">
    <property type="match status" value="1"/>
</dbReference>
<dbReference type="EMBL" id="JAVXUO010002407">
    <property type="protein sequence ID" value="KAK2973547.1"/>
    <property type="molecule type" value="Genomic_DNA"/>
</dbReference>
<dbReference type="PROSITE" id="PS00137">
    <property type="entry name" value="SUBTILASE_HIS"/>
    <property type="match status" value="1"/>
</dbReference>
<dbReference type="PROSITE" id="PS00138">
    <property type="entry name" value="SUBTILASE_SER"/>
    <property type="match status" value="1"/>
</dbReference>
<comment type="similarity">
    <text evidence="1 7">Belongs to the peptidase S8 family.</text>
</comment>
<gene>
    <name evidence="10" type="ORF">RJ640_010602</name>
</gene>
<dbReference type="GO" id="GO:0006508">
    <property type="term" value="P:proteolysis"/>
    <property type="evidence" value="ECO:0007669"/>
    <property type="project" value="UniProtKB-KW"/>
</dbReference>
<proteinExistence type="inferred from homology"/>
<name>A0AA88UFP4_9ASTE</name>
<feature type="active site" description="Charge relay system" evidence="6 7">
    <location>
        <position position="127"/>
    </location>
</feature>
<feature type="domain" description="Peptidase S8/S53" evidence="8">
    <location>
        <begin position="41"/>
        <end position="495"/>
    </location>
</feature>
<dbReference type="InterPro" id="IPR023828">
    <property type="entry name" value="Peptidase_S8_Ser-AS"/>
</dbReference>
<dbReference type="SUPFAM" id="SSF52743">
    <property type="entry name" value="Subtilisin-like"/>
    <property type="match status" value="1"/>
</dbReference>
<keyword evidence="11" id="KW-1185">Reference proteome</keyword>
<keyword evidence="5 7" id="KW-0720">Serine protease</keyword>
<keyword evidence="4 7" id="KW-0378">Hydrolase</keyword>
<organism evidence="10 11">
    <name type="scientific">Escallonia rubra</name>
    <dbReference type="NCBI Taxonomy" id="112253"/>
    <lineage>
        <taxon>Eukaryota</taxon>
        <taxon>Viridiplantae</taxon>
        <taxon>Streptophyta</taxon>
        <taxon>Embryophyta</taxon>
        <taxon>Tracheophyta</taxon>
        <taxon>Spermatophyta</taxon>
        <taxon>Magnoliopsida</taxon>
        <taxon>eudicotyledons</taxon>
        <taxon>Gunneridae</taxon>
        <taxon>Pentapetalae</taxon>
        <taxon>asterids</taxon>
        <taxon>campanulids</taxon>
        <taxon>Escalloniales</taxon>
        <taxon>Escalloniaceae</taxon>
        <taxon>Escallonia</taxon>
    </lineage>
</organism>
<dbReference type="InterPro" id="IPR015500">
    <property type="entry name" value="Peptidase_S8_subtilisin-rel"/>
</dbReference>
<evidence type="ECO:0000256" key="3">
    <source>
        <dbReference type="ARBA" id="ARBA00022729"/>
    </source>
</evidence>
<dbReference type="FunFam" id="3.50.30.30:FF:000005">
    <property type="entry name" value="subtilisin-like protease SBT1.5"/>
    <property type="match status" value="1"/>
</dbReference>
<dbReference type="AlphaFoldDB" id="A0AA88UFP4"/>
<evidence type="ECO:0008006" key="12">
    <source>
        <dbReference type="Google" id="ProtNLM"/>
    </source>
</evidence>
<dbReference type="Pfam" id="PF00082">
    <property type="entry name" value="Peptidase_S8"/>
    <property type="match status" value="1"/>
</dbReference>
<dbReference type="Gene3D" id="3.40.50.200">
    <property type="entry name" value="Peptidase S8/S53 domain"/>
    <property type="match status" value="1"/>
</dbReference>
<keyword evidence="3" id="KW-0732">Signal</keyword>
<comment type="caution">
    <text evidence="10">The sequence shown here is derived from an EMBL/GenBank/DDBJ whole genome shotgun (WGS) entry which is preliminary data.</text>
</comment>
<evidence type="ECO:0000256" key="5">
    <source>
        <dbReference type="ARBA" id="ARBA00022825"/>
    </source>
</evidence>
<dbReference type="InterPro" id="IPR041469">
    <property type="entry name" value="Subtilisin-like_FN3"/>
</dbReference>
<dbReference type="Pfam" id="PF17766">
    <property type="entry name" value="fn3_6"/>
    <property type="match status" value="1"/>
</dbReference>
<evidence type="ECO:0000256" key="2">
    <source>
        <dbReference type="ARBA" id="ARBA00022670"/>
    </source>
</evidence>
<dbReference type="PANTHER" id="PTHR10795">
    <property type="entry name" value="PROPROTEIN CONVERTASE SUBTILISIN/KEXIN"/>
    <property type="match status" value="1"/>
</dbReference>
<dbReference type="CDD" id="cd02120">
    <property type="entry name" value="PA_subtilisin_like"/>
    <property type="match status" value="1"/>
</dbReference>
<reference evidence="10" key="1">
    <citation type="submission" date="2022-12" db="EMBL/GenBank/DDBJ databases">
        <title>Draft genome assemblies for two species of Escallonia (Escalloniales).</title>
        <authorList>
            <person name="Chanderbali A."/>
            <person name="Dervinis C."/>
            <person name="Anghel I."/>
            <person name="Soltis D."/>
            <person name="Soltis P."/>
            <person name="Zapata F."/>
        </authorList>
    </citation>
    <scope>NUCLEOTIDE SEQUENCE</scope>
    <source>
        <strain evidence="10">UCBG92.1500</strain>
        <tissue evidence="10">Leaf</tissue>
    </source>
</reference>
<sequence>LPDVIGVMPNAHHKLQTTRSWDYLGLPSDTPNNLLDKSNMGDGVIIGVIDTGIWPESKVFSDEGLGPIPSHWKGACESGDQFNATTHCNKKIIGARWFIDGYLAEAGQSFNISEHKEHLSARDATGHGTHVCSIAAGSYASNISYKGLSNGTVRGGAPRARLAMYKVCWNIFAISACTSADIFKAFDEAIHDGVDVLSVSLRSPFPLLPEVDGHNPIAIGSFHAVAKGIIVVSAAGNDGPLAQKVINTAPWILTVAASTTDRGFPTPITLGNNKTVLGQSMFTGKESGFTGLLYPEDQGLGHPLTSAGVCENLALNRSLVAGKVVLCFTAIALIDRENISSAVKAAGGVGVIVAKFPIDHMDPCSNNFPCIEVDYEDGTEILRYILSTRSPIVKLNPAKTHVGKPYYGKVAYFSSRGPNSIAPAILKPDIAAPGSNIFAATSPLNPLAEHGFMMTSGTSFATPHVSGIVALLRALHPHWSPAAMKSALVTTAWNTDRHGLPVFAEGSPRKLANPFDFGGGIVNPNDAAHPGLVYDMNRADYINYLCAMGYTNSAISQLTENPTACPNKKPSLLDVNLPSITIPSLRNSTSLTRTVTNVGPVNSVYEVAIEPPFGTAVLVRPSVLVFNSSAKRISFEVTVLSTRQMNSEYYFGSLAWINGVLAVRSPICVRASA</sequence>
<evidence type="ECO:0000256" key="7">
    <source>
        <dbReference type="PROSITE-ProRule" id="PRU01240"/>
    </source>
</evidence>
<evidence type="ECO:0000256" key="1">
    <source>
        <dbReference type="ARBA" id="ARBA00011073"/>
    </source>
</evidence>
<dbReference type="GO" id="GO:0004252">
    <property type="term" value="F:serine-type endopeptidase activity"/>
    <property type="evidence" value="ECO:0007669"/>
    <property type="project" value="UniProtKB-UniRule"/>
</dbReference>
<evidence type="ECO:0000313" key="10">
    <source>
        <dbReference type="EMBL" id="KAK2973547.1"/>
    </source>
</evidence>
<dbReference type="FunFam" id="2.60.40.2310:FF:000001">
    <property type="entry name" value="Subtilisin-like protease SBT1.5"/>
    <property type="match status" value="1"/>
</dbReference>
<accession>A0AA88UFP4</accession>
<evidence type="ECO:0000259" key="9">
    <source>
        <dbReference type="Pfam" id="PF17766"/>
    </source>
</evidence>
<evidence type="ECO:0000256" key="6">
    <source>
        <dbReference type="PIRSR" id="PIRSR615500-1"/>
    </source>
</evidence>
<keyword evidence="2 7" id="KW-0645">Protease</keyword>
<dbReference type="PROSITE" id="PS51892">
    <property type="entry name" value="SUBTILASE"/>
    <property type="match status" value="1"/>
</dbReference>
<dbReference type="InterPro" id="IPR036852">
    <property type="entry name" value="Peptidase_S8/S53_dom_sf"/>
</dbReference>
<evidence type="ECO:0000256" key="4">
    <source>
        <dbReference type="ARBA" id="ARBA00022801"/>
    </source>
</evidence>
<dbReference type="InterPro" id="IPR000209">
    <property type="entry name" value="Peptidase_S8/S53_dom"/>
</dbReference>
<dbReference type="CDD" id="cd04852">
    <property type="entry name" value="Peptidases_S8_3"/>
    <property type="match status" value="1"/>
</dbReference>